<evidence type="ECO:0000313" key="3">
    <source>
        <dbReference type="EMBL" id="QLG44646.1"/>
    </source>
</evidence>
<dbReference type="SUPFAM" id="SSF53743">
    <property type="entry name" value="FucI/AraA N-terminal and middle domains"/>
    <property type="match status" value="1"/>
</dbReference>
<dbReference type="Proteomes" id="UP000509302">
    <property type="component" value="Chromosome"/>
</dbReference>
<dbReference type="InterPro" id="IPR009015">
    <property type="entry name" value="Fucose_isomerase_N/cen_sf"/>
</dbReference>
<proteinExistence type="predicted"/>
<dbReference type="AlphaFoldDB" id="A0A7H9AMG2"/>
<organism evidence="3 4">
    <name type="scientific">Costertonia aggregata</name>
    <dbReference type="NCBI Taxonomy" id="343403"/>
    <lineage>
        <taxon>Bacteria</taxon>
        <taxon>Pseudomonadati</taxon>
        <taxon>Bacteroidota</taxon>
        <taxon>Flavobacteriia</taxon>
        <taxon>Flavobacteriales</taxon>
        <taxon>Flavobacteriaceae</taxon>
        <taxon>Costertonia</taxon>
    </lineage>
</organism>
<sequence>MDTSLKIGLFGSGLDTYWTQFDGFLEHLFGYQREVAKNIKDKGVEVINCDVLYNHTNANAAAALFNIKEVSCILLFDSTYSLSHNVIPLVPFENKLSVHCSIFFSSASSGVLLSRNGRGVSKKTS</sequence>
<dbReference type="GO" id="GO:0005996">
    <property type="term" value="P:monosaccharide metabolic process"/>
    <property type="evidence" value="ECO:0007669"/>
    <property type="project" value="InterPro"/>
</dbReference>
<dbReference type="EMBL" id="CP058595">
    <property type="protein sequence ID" value="QLG44646.1"/>
    <property type="molecule type" value="Genomic_DNA"/>
</dbReference>
<protein>
    <submittedName>
        <fullName evidence="3">Uncharacterized protein</fullName>
    </submittedName>
</protein>
<gene>
    <name evidence="3" type="ORF">HYG79_04545</name>
</gene>
<evidence type="ECO:0000313" key="4">
    <source>
        <dbReference type="Proteomes" id="UP000509302"/>
    </source>
</evidence>
<keyword evidence="4" id="KW-1185">Reference proteome</keyword>
<dbReference type="GO" id="GO:0005737">
    <property type="term" value="C:cytoplasm"/>
    <property type="evidence" value="ECO:0007669"/>
    <property type="project" value="InterPro"/>
</dbReference>
<accession>A0A7H9AMG2</accession>
<name>A0A7H9AMG2_9FLAO</name>
<evidence type="ECO:0000256" key="2">
    <source>
        <dbReference type="ARBA" id="ARBA00023277"/>
    </source>
</evidence>
<evidence type="ECO:0000256" key="1">
    <source>
        <dbReference type="ARBA" id="ARBA00023235"/>
    </source>
</evidence>
<keyword evidence="2" id="KW-0119">Carbohydrate metabolism</keyword>
<reference evidence="3 4" key="1">
    <citation type="journal article" date="2006" name="Int. J. Syst. Evol. Microbiol.">
        <title>Costertonia aggregata gen. nov., sp. nov., a mesophilic marine bacterium of the family Flavobacteriaceae, isolated from a mature biofilm.</title>
        <authorList>
            <person name="Kwon K.K."/>
            <person name="Lee Y.K."/>
            <person name="Lee H.K."/>
        </authorList>
    </citation>
    <scope>NUCLEOTIDE SEQUENCE [LARGE SCALE GENOMIC DNA]</scope>
    <source>
        <strain evidence="3 4">KCCM 42265</strain>
    </source>
</reference>
<dbReference type="GO" id="GO:0016861">
    <property type="term" value="F:intramolecular oxidoreductase activity, interconverting aldoses and ketoses"/>
    <property type="evidence" value="ECO:0007669"/>
    <property type="project" value="InterPro"/>
</dbReference>
<keyword evidence="1" id="KW-0413">Isomerase</keyword>
<dbReference type="KEGG" id="cagg:HYG79_04545"/>
<dbReference type="RefSeq" id="WP_179240980.1">
    <property type="nucleotide sequence ID" value="NZ_CP058595.1"/>
</dbReference>